<organism evidence="13 14">
    <name type="scientific">Kalanchoe fedtschenkoi</name>
    <name type="common">Lavender scallops</name>
    <name type="synonym">South American air plant</name>
    <dbReference type="NCBI Taxonomy" id="63787"/>
    <lineage>
        <taxon>Eukaryota</taxon>
        <taxon>Viridiplantae</taxon>
        <taxon>Streptophyta</taxon>
        <taxon>Embryophyta</taxon>
        <taxon>Tracheophyta</taxon>
        <taxon>Spermatophyta</taxon>
        <taxon>Magnoliopsida</taxon>
        <taxon>eudicotyledons</taxon>
        <taxon>Gunneridae</taxon>
        <taxon>Pentapetalae</taxon>
        <taxon>Saxifragales</taxon>
        <taxon>Crassulaceae</taxon>
        <taxon>Kalanchoe</taxon>
    </lineage>
</organism>
<dbReference type="AlphaFoldDB" id="A0A7N0VNF1"/>
<reference evidence="13" key="1">
    <citation type="submission" date="2021-01" db="UniProtKB">
        <authorList>
            <consortium name="EnsemblPlants"/>
        </authorList>
    </citation>
    <scope>IDENTIFICATION</scope>
</reference>
<evidence type="ECO:0000256" key="6">
    <source>
        <dbReference type="ARBA" id="ARBA00022737"/>
    </source>
</evidence>
<sequence>MATLSSHLILITALLLLLLHLSVPSSSQECQHAADCSPPPSPLPEPPSDYCREGNCTVSPSPSPSPEPSPTFQDVRLAAAFPVIQRFRASITSDPLNITRTWTGPDVCSYTGFTCDSPPDNLTATTVAAVDFNGFGLSAPSLDNFIDQLPDLALFHANSNNFSGTISPNIASLQYLYEFDISNNRFSGAFPPAILQIPTLTFLDIRYNSFAGPLPPQIFNRSLDALFLNNNNFAQTLPPNLGDLPALLLTLANNNLTGPIPRSIGRLSTTLTEVLFLNNRLTGCLPVELGNLTQATVIDAGNNLITGPLPCSLSCLRKVERLCAVQSLANLSLSENFFTSVGPNCRRMIRRGALDVRGNCISDQPAQRSLSECSVFFLQPRLCPFMPLYDVVPCSRDRTSGRRVAPGRKSNWVSYSALSEHKAL</sequence>
<dbReference type="Pfam" id="PF00560">
    <property type="entry name" value="LRR_1"/>
    <property type="match status" value="2"/>
</dbReference>
<evidence type="ECO:0000256" key="9">
    <source>
        <dbReference type="ARBA" id="ARBA00041871"/>
    </source>
</evidence>
<keyword evidence="4" id="KW-0433">Leucine-rich repeat</keyword>
<feature type="domain" description="Leucine-rich repeat-containing N-terminal plant-type" evidence="12">
    <location>
        <begin position="85"/>
        <end position="116"/>
    </location>
</feature>
<feature type="signal peptide" evidence="11">
    <location>
        <begin position="1"/>
        <end position="27"/>
    </location>
</feature>
<evidence type="ECO:0000256" key="2">
    <source>
        <dbReference type="ARBA" id="ARBA00022512"/>
    </source>
</evidence>
<keyword evidence="14" id="KW-1185">Reference proteome</keyword>
<evidence type="ECO:0000256" key="7">
    <source>
        <dbReference type="ARBA" id="ARBA00023278"/>
    </source>
</evidence>
<comment type="subcellular location">
    <subcellularLocation>
        <location evidence="1">Secreted</location>
        <location evidence="1">Cell wall</location>
    </subcellularLocation>
</comment>
<keyword evidence="5 11" id="KW-0732">Signal</keyword>
<feature type="chain" id="PRO_5029616418" description="Cell wall hydroxyproline-rich glycoprotein" evidence="11">
    <location>
        <begin position="28"/>
        <end position="424"/>
    </location>
</feature>
<dbReference type="EnsemblPlants" id="Kaladp1298s0006.1.v1.1">
    <property type="protein sequence ID" value="Kaladp1298s0006.1.v1.1"/>
    <property type="gene ID" value="Kaladp1298s0006.v1.1"/>
</dbReference>
<dbReference type="InterPro" id="IPR001611">
    <property type="entry name" value="Leu-rich_rpt"/>
</dbReference>
<evidence type="ECO:0000256" key="3">
    <source>
        <dbReference type="ARBA" id="ARBA00022525"/>
    </source>
</evidence>
<dbReference type="GO" id="GO:0071555">
    <property type="term" value="P:cell wall organization"/>
    <property type="evidence" value="ECO:0007669"/>
    <property type="project" value="UniProtKB-KW"/>
</dbReference>
<dbReference type="Proteomes" id="UP000594263">
    <property type="component" value="Unplaced"/>
</dbReference>
<proteinExistence type="predicted"/>
<feature type="region of interest" description="Disordered" evidence="10">
    <location>
        <begin position="30"/>
        <end position="71"/>
    </location>
</feature>
<keyword evidence="7" id="KW-0379">Hydroxylation</keyword>
<dbReference type="InterPro" id="IPR013210">
    <property type="entry name" value="LRR_N_plant-typ"/>
</dbReference>
<keyword evidence="6" id="KW-0677">Repeat</keyword>
<dbReference type="Gramene" id="Kaladp1298s0006.1.v1.1">
    <property type="protein sequence ID" value="Kaladp1298s0006.1.v1.1"/>
    <property type="gene ID" value="Kaladp1298s0006.v1.1"/>
</dbReference>
<dbReference type="SUPFAM" id="SSF52058">
    <property type="entry name" value="L domain-like"/>
    <property type="match status" value="1"/>
</dbReference>
<feature type="compositionally biased region" description="Pro residues" evidence="10">
    <location>
        <begin position="37"/>
        <end position="47"/>
    </location>
</feature>
<keyword evidence="2" id="KW-0134">Cell wall</keyword>
<dbReference type="PANTHER" id="PTHR32093:SF128">
    <property type="entry name" value="LEUCINE-RICH REPEAT-CONTAINING N-TERMINAL PLANT-TYPE DOMAIN-CONTAINING PROTEIN"/>
    <property type="match status" value="1"/>
</dbReference>
<keyword evidence="8" id="KW-0961">Cell wall biogenesis/degradation</keyword>
<dbReference type="InterPro" id="IPR032675">
    <property type="entry name" value="LRR_dom_sf"/>
</dbReference>
<evidence type="ECO:0000256" key="8">
    <source>
        <dbReference type="ARBA" id="ARBA00023316"/>
    </source>
</evidence>
<dbReference type="OMA" id="LRKNCIR"/>
<accession>A0A7N0VNF1</accession>
<evidence type="ECO:0000256" key="4">
    <source>
        <dbReference type="ARBA" id="ARBA00022614"/>
    </source>
</evidence>
<dbReference type="InterPro" id="IPR051582">
    <property type="entry name" value="LRR_extensin-like_regulator"/>
</dbReference>
<evidence type="ECO:0000313" key="14">
    <source>
        <dbReference type="Proteomes" id="UP000594263"/>
    </source>
</evidence>
<evidence type="ECO:0000256" key="11">
    <source>
        <dbReference type="SAM" id="SignalP"/>
    </source>
</evidence>
<evidence type="ECO:0000313" key="13">
    <source>
        <dbReference type="EnsemblPlants" id="Kaladp1298s0006.1.v1.1"/>
    </source>
</evidence>
<evidence type="ECO:0000256" key="5">
    <source>
        <dbReference type="ARBA" id="ARBA00022729"/>
    </source>
</evidence>
<evidence type="ECO:0000259" key="12">
    <source>
        <dbReference type="Pfam" id="PF08263"/>
    </source>
</evidence>
<keyword evidence="3" id="KW-0964">Secreted</keyword>
<protein>
    <recommendedName>
        <fullName evidence="9">Cell wall hydroxyproline-rich glycoprotein</fullName>
    </recommendedName>
</protein>
<evidence type="ECO:0000256" key="1">
    <source>
        <dbReference type="ARBA" id="ARBA00004191"/>
    </source>
</evidence>
<dbReference type="PANTHER" id="PTHR32093">
    <property type="entry name" value="LEUCINE-RICH REPEAT EXTENSIN-LIKE PROTEIN 3-RELATED"/>
    <property type="match status" value="1"/>
</dbReference>
<dbReference type="Pfam" id="PF08263">
    <property type="entry name" value="LRRNT_2"/>
    <property type="match status" value="1"/>
</dbReference>
<name>A0A7N0VNF1_KALFE</name>
<evidence type="ECO:0000256" key="10">
    <source>
        <dbReference type="SAM" id="MobiDB-lite"/>
    </source>
</evidence>
<dbReference type="Gene3D" id="3.80.10.10">
    <property type="entry name" value="Ribonuclease Inhibitor"/>
    <property type="match status" value="2"/>
</dbReference>